<dbReference type="PROSITE" id="PS50211">
    <property type="entry name" value="DENN"/>
    <property type="match status" value="1"/>
</dbReference>
<evidence type="ECO:0000256" key="1">
    <source>
        <dbReference type="SAM" id="MobiDB-lite"/>
    </source>
</evidence>
<proteinExistence type="predicted"/>
<evidence type="ECO:0000259" key="2">
    <source>
        <dbReference type="PROSITE" id="PS50211"/>
    </source>
</evidence>
<feature type="compositionally biased region" description="Pro residues" evidence="1">
    <location>
        <begin position="319"/>
        <end position="328"/>
    </location>
</feature>
<feature type="compositionally biased region" description="Basic residues" evidence="1">
    <location>
        <begin position="456"/>
        <end position="467"/>
    </location>
</feature>
<accession>A0A2T7PIX8</accession>
<feature type="compositionally biased region" description="Basic and acidic residues" evidence="1">
    <location>
        <begin position="399"/>
        <end position="415"/>
    </location>
</feature>
<protein>
    <recommendedName>
        <fullName evidence="2">UDENN domain-containing protein</fullName>
    </recommendedName>
</protein>
<dbReference type="STRING" id="400727.A0A2T7PIX8"/>
<dbReference type="InterPro" id="IPR005112">
    <property type="entry name" value="dDENN_dom"/>
</dbReference>
<dbReference type="Pfam" id="PF03456">
    <property type="entry name" value="uDENN"/>
    <property type="match status" value="1"/>
</dbReference>
<dbReference type="Gene3D" id="3.40.50.11500">
    <property type="match status" value="1"/>
</dbReference>
<dbReference type="InterPro" id="IPR037516">
    <property type="entry name" value="Tripartite_DENN"/>
</dbReference>
<feature type="compositionally biased region" description="Polar residues" evidence="1">
    <location>
        <begin position="386"/>
        <end position="397"/>
    </location>
</feature>
<keyword evidence="4" id="KW-1185">Reference proteome</keyword>
<organism evidence="3 4">
    <name type="scientific">Pomacea canaliculata</name>
    <name type="common">Golden apple snail</name>
    <dbReference type="NCBI Taxonomy" id="400727"/>
    <lineage>
        <taxon>Eukaryota</taxon>
        <taxon>Metazoa</taxon>
        <taxon>Spiralia</taxon>
        <taxon>Lophotrochozoa</taxon>
        <taxon>Mollusca</taxon>
        <taxon>Gastropoda</taxon>
        <taxon>Caenogastropoda</taxon>
        <taxon>Architaenioglossa</taxon>
        <taxon>Ampullarioidea</taxon>
        <taxon>Ampullariidae</taxon>
        <taxon>Pomacea</taxon>
    </lineage>
</organism>
<feature type="domain" description="UDENN" evidence="2">
    <location>
        <begin position="697"/>
        <end position="1076"/>
    </location>
</feature>
<dbReference type="SMART" id="SM00801">
    <property type="entry name" value="dDENN"/>
    <property type="match status" value="1"/>
</dbReference>
<sequence length="1117" mass="124597">MSRDSNSIRNLPPGKLKDIKKLFEAGTNIPAGGTLFGTPAQKPALFPRPVVEAQPRPAPRQLPSAKNVSEHGSQHKEEGEKHLSVSLPYAQQGYKGDWFSSIDRKSVSKAGSKALSPTVQRRVTQFIDAAVSDGEKVTRPSITTGHMEVHRRFVSAGAYTGSSKRRSDPGSDQDSGKELNGCKRPMGERRRTVDNVDLGADSDVKEVKVSEMLKTFEKKVPCSEKPSLPKKPTSVAVNRSHSGAQETSHKPPVTDENYEAPWDSGKIIERFKIICLEGTASMSQPDVVAMGRGRQPPAAMSTGTTSSPKHPRSIARPTEQPPPPPSKPPRTFVHDKYLKVKGPAPPDASTGQEKKKVNIHSDNVSEPYNKTGKERISICADENQEKSLTSDQYTHLNKSNKEGSSETVGIREHPPARPPPPRPRPLSEFPASRHLLKALGDSDSESEGPVVISLKQGKKLSRHKSITGRRDPSDQLPEPPDGMDSIQRFPLRKSFSSECLNKGSLSSLSDGVGEDLVLKDSMMRSYHAKEVSDAPLYEAVIDPEGYAVPHQFLRIQHSTVDPLASHKPLSGIGDKTRFQKLSSGSPVSTTTNTATPLKDQDIKKVSQKKMTLVQRKINQAYETLQLRKKPESISESDQDGTEQHIAADEKDSDSDSIVDINEIKKRVVYCSTIRMKTHQASLKAKQYLDMIYPQLFEYALIVGLCPKTDDPGYEPYIIHKFPQTVNSNVSVPKFCFPDADEFRPGTAVSISESYSFVLTNIDGGRVYGYCRRMQPRDASLPEVICIISPVDAFNMYNKLLKEIESRRLKSMDNAQEIIAASFGRPLPKPGKVCHIRCLDENGEMETLFLERPMDIHLVHVNYESLICYLGTEKLIKVFSSMLMERRLILCSNQLSTLTQTIHALVALLYPFTWQHVFIPILPLEMIEVCAAPTPFIIGILQTHLSRVLSLALEDVIIVDLDKKLVLRCAGDEMTIIPPKVLRALKTAINMCKIDTDAKNSQWLIVKEAFLRMFVEVVGHFGQHITTQQDGTKTLSREQFIAGVQSKSIRQFLEWFSETQMFHTFINMQLERQEWATMDLFMTRLKEHQEQQMDTSRCKGIGQKVKNIGKAIKTKLVT</sequence>
<feature type="compositionally biased region" description="Polar residues" evidence="1">
    <location>
        <begin position="579"/>
        <end position="595"/>
    </location>
</feature>
<dbReference type="AlphaFoldDB" id="A0A2T7PIX8"/>
<dbReference type="PANTHER" id="PTHR15288">
    <property type="entry name" value="DENN DOMAIN-CONTAINING PROTEIN 2"/>
    <property type="match status" value="1"/>
</dbReference>
<dbReference type="InterPro" id="IPR051942">
    <property type="entry name" value="DENN_domain_containing_2"/>
</dbReference>
<evidence type="ECO:0000313" key="4">
    <source>
        <dbReference type="Proteomes" id="UP000245119"/>
    </source>
</evidence>
<feature type="region of interest" description="Disordered" evidence="1">
    <location>
        <begin position="50"/>
        <end position="87"/>
    </location>
</feature>
<evidence type="ECO:0000313" key="3">
    <source>
        <dbReference type="EMBL" id="PVD33378.1"/>
    </source>
</evidence>
<feature type="region of interest" description="Disordered" evidence="1">
    <location>
        <begin position="155"/>
        <end position="197"/>
    </location>
</feature>
<dbReference type="InterPro" id="IPR005113">
    <property type="entry name" value="uDENN_dom"/>
</dbReference>
<dbReference type="OrthoDB" id="10266080at2759"/>
<dbReference type="Pfam" id="PF03455">
    <property type="entry name" value="dDENN"/>
    <property type="match status" value="1"/>
</dbReference>
<dbReference type="Pfam" id="PF02141">
    <property type="entry name" value="DENN"/>
    <property type="match status" value="1"/>
</dbReference>
<dbReference type="EMBL" id="PZQS01000003">
    <property type="protein sequence ID" value="PVD33378.1"/>
    <property type="molecule type" value="Genomic_DNA"/>
</dbReference>
<comment type="caution">
    <text evidence="3">The sequence shown here is derived from an EMBL/GenBank/DDBJ whole genome shotgun (WGS) entry which is preliminary data.</text>
</comment>
<dbReference type="SMART" id="SM00799">
    <property type="entry name" value="DENN"/>
    <property type="match status" value="1"/>
</dbReference>
<dbReference type="InterPro" id="IPR001194">
    <property type="entry name" value="cDENN_dom"/>
</dbReference>
<dbReference type="PANTHER" id="PTHR15288:SF0">
    <property type="entry name" value="UDENN DOMAIN-CONTAINING PROTEIN"/>
    <property type="match status" value="1"/>
</dbReference>
<feature type="region of interest" description="Disordered" evidence="1">
    <location>
        <begin position="219"/>
        <end position="261"/>
    </location>
</feature>
<name>A0A2T7PIX8_POMCA</name>
<feature type="region of interest" description="Disordered" evidence="1">
    <location>
        <begin position="288"/>
        <end position="482"/>
    </location>
</feature>
<dbReference type="InterPro" id="IPR043153">
    <property type="entry name" value="DENN_C"/>
</dbReference>
<reference evidence="3 4" key="1">
    <citation type="submission" date="2018-04" db="EMBL/GenBank/DDBJ databases">
        <title>The genome of golden apple snail Pomacea canaliculata provides insight into stress tolerance and invasive adaptation.</title>
        <authorList>
            <person name="Liu C."/>
            <person name="Liu B."/>
            <person name="Ren Y."/>
            <person name="Zhang Y."/>
            <person name="Wang H."/>
            <person name="Li S."/>
            <person name="Jiang F."/>
            <person name="Yin L."/>
            <person name="Zhang G."/>
            <person name="Qian W."/>
            <person name="Fan W."/>
        </authorList>
    </citation>
    <scope>NUCLEOTIDE SEQUENCE [LARGE SCALE GENOMIC DNA]</scope>
    <source>
        <strain evidence="3">SZHN2017</strain>
        <tissue evidence="3">Muscle</tissue>
    </source>
</reference>
<feature type="region of interest" description="Disordered" evidence="1">
    <location>
        <begin position="628"/>
        <end position="653"/>
    </location>
</feature>
<dbReference type="Gene3D" id="3.30.450.200">
    <property type="match status" value="1"/>
</dbReference>
<feature type="compositionally biased region" description="Basic and acidic residues" evidence="1">
    <location>
        <begin position="165"/>
        <end position="194"/>
    </location>
</feature>
<dbReference type="SMART" id="SM00800">
    <property type="entry name" value="uDENN"/>
    <property type="match status" value="1"/>
</dbReference>
<feature type="compositionally biased region" description="Basic and acidic residues" evidence="1">
    <location>
        <begin position="68"/>
        <end position="83"/>
    </location>
</feature>
<feature type="region of interest" description="Disordered" evidence="1">
    <location>
        <begin position="576"/>
        <end position="595"/>
    </location>
</feature>
<dbReference type="FunFam" id="3.40.50.11500:FF:000004">
    <property type="entry name" value="DENN domain-containing protein 2C isoform X1"/>
    <property type="match status" value="1"/>
</dbReference>
<dbReference type="Proteomes" id="UP000245119">
    <property type="component" value="Linkage Group LG3"/>
</dbReference>
<feature type="compositionally biased region" description="Polar residues" evidence="1">
    <location>
        <begin position="235"/>
        <end position="246"/>
    </location>
</feature>
<gene>
    <name evidence="3" type="ORF">C0Q70_04633</name>
</gene>